<evidence type="ECO:0000313" key="4">
    <source>
        <dbReference type="Proteomes" id="UP000823561"/>
    </source>
</evidence>
<feature type="non-terminal residue" evidence="3">
    <location>
        <position position="201"/>
    </location>
</feature>
<dbReference type="PANTHER" id="PTHR12064:SF80">
    <property type="entry name" value="METAL TRANSPORTER"/>
    <property type="match status" value="1"/>
</dbReference>
<protein>
    <recommendedName>
        <fullName evidence="1">Metal transporter</fullName>
    </recommendedName>
</protein>
<dbReference type="PANTHER" id="PTHR12064">
    <property type="entry name" value="METAL TRANSPORTER CNNM"/>
    <property type="match status" value="1"/>
</dbReference>
<reference evidence="3" key="1">
    <citation type="submission" date="2020-10" db="EMBL/GenBank/DDBJ databases">
        <title>Chromosome-scale genome assembly of the Allis shad, Alosa alosa.</title>
        <authorList>
            <person name="Margot Z."/>
            <person name="Christophe K."/>
            <person name="Cabau C."/>
            <person name="Louis A."/>
            <person name="Berthelot C."/>
            <person name="Parey E."/>
            <person name="Roest Crollius H."/>
            <person name="Montfort J."/>
            <person name="Robinson-Rechavi M."/>
            <person name="Bucao C."/>
            <person name="Bouchez O."/>
            <person name="Gislard M."/>
            <person name="Lluch J."/>
            <person name="Milhes M."/>
            <person name="Lampietro C."/>
            <person name="Lopez Roques C."/>
            <person name="Donnadieu C."/>
            <person name="Braasch I."/>
            <person name="Desvignes T."/>
            <person name="Postlethwait J."/>
            <person name="Bobe J."/>
            <person name="Guiguen Y."/>
        </authorList>
    </citation>
    <scope>NUCLEOTIDE SEQUENCE</scope>
    <source>
        <strain evidence="3">M-15738</strain>
        <tissue evidence="3">Blood</tissue>
    </source>
</reference>
<comment type="subcellular location">
    <subcellularLocation>
        <location evidence="1">Cell membrane</location>
        <topology evidence="1">Multi-pass membrane protein</topology>
    </subcellularLocation>
</comment>
<feature type="compositionally biased region" description="Polar residues" evidence="2">
    <location>
        <begin position="188"/>
        <end position="201"/>
    </location>
</feature>
<dbReference type="InterPro" id="IPR045095">
    <property type="entry name" value="ACDP"/>
</dbReference>
<dbReference type="AlphaFoldDB" id="A0AAV6FU09"/>
<dbReference type="GO" id="GO:0005886">
    <property type="term" value="C:plasma membrane"/>
    <property type="evidence" value="ECO:0007669"/>
    <property type="project" value="UniProtKB-SubCell"/>
</dbReference>
<evidence type="ECO:0000313" key="3">
    <source>
        <dbReference type="EMBL" id="KAG5266328.1"/>
    </source>
</evidence>
<dbReference type="GO" id="GO:0010960">
    <property type="term" value="P:magnesium ion homeostasis"/>
    <property type="evidence" value="ECO:0007669"/>
    <property type="project" value="InterPro"/>
</dbReference>
<gene>
    <name evidence="3" type="ORF">AALO_G00229770</name>
</gene>
<dbReference type="EMBL" id="JADWDJ010000018">
    <property type="protein sequence ID" value="KAG5266328.1"/>
    <property type="molecule type" value="Genomic_DNA"/>
</dbReference>
<dbReference type="Pfam" id="PF25562">
    <property type="entry name" value="CNBH_CNNM2_C"/>
    <property type="match status" value="1"/>
</dbReference>
<organism evidence="3 4">
    <name type="scientific">Alosa alosa</name>
    <name type="common">allis shad</name>
    <dbReference type="NCBI Taxonomy" id="278164"/>
    <lineage>
        <taxon>Eukaryota</taxon>
        <taxon>Metazoa</taxon>
        <taxon>Chordata</taxon>
        <taxon>Craniata</taxon>
        <taxon>Vertebrata</taxon>
        <taxon>Euteleostomi</taxon>
        <taxon>Actinopterygii</taxon>
        <taxon>Neopterygii</taxon>
        <taxon>Teleostei</taxon>
        <taxon>Clupei</taxon>
        <taxon>Clupeiformes</taxon>
        <taxon>Clupeoidei</taxon>
        <taxon>Clupeidae</taxon>
        <taxon>Alosa</taxon>
    </lineage>
</organism>
<feature type="compositionally biased region" description="Basic residues" evidence="2">
    <location>
        <begin position="133"/>
        <end position="166"/>
    </location>
</feature>
<evidence type="ECO:0000256" key="2">
    <source>
        <dbReference type="SAM" id="MobiDB-lite"/>
    </source>
</evidence>
<proteinExistence type="inferred from homology"/>
<name>A0AAV6FU09_9TELE</name>
<comment type="caution">
    <text evidence="3">The sequence shown here is derived from an EMBL/GenBank/DDBJ whole genome shotgun (WGS) entry which is preliminary data.</text>
</comment>
<comment type="similarity">
    <text evidence="1">Belongs to the ACDP family.</text>
</comment>
<feature type="compositionally biased region" description="Low complexity" evidence="2">
    <location>
        <begin position="167"/>
        <end position="187"/>
    </location>
</feature>
<feature type="region of interest" description="Disordered" evidence="2">
    <location>
        <begin position="127"/>
        <end position="201"/>
    </location>
</feature>
<evidence type="ECO:0000256" key="1">
    <source>
        <dbReference type="RuleBase" id="RU369091"/>
    </source>
</evidence>
<sequence length="201" mass="22616">MQELKFDDRNKRSPHHFLFMRNKPVDYFILILQGRVEVEVGKEGLRFENGAFTYYGLPAITSLLSAVHRSPSRSSGLNRSDSTLHACSLGQLSTGGGAYLPDYSVRQLTNLQVVKVTRGHYQNAMTAGAWTARPRHRTQRRRAVTHPCPRRAHTASRCRSHTHGRTTHTSTPPHTPQQQDSDSTSSSMRGTASSLREYTRT</sequence>
<dbReference type="Proteomes" id="UP000823561">
    <property type="component" value="Chromosome 18"/>
</dbReference>
<accession>A0AAV6FU09</accession>
<dbReference type="GO" id="GO:0022857">
    <property type="term" value="F:transmembrane transporter activity"/>
    <property type="evidence" value="ECO:0007669"/>
    <property type="project" value="UniProtKB-UniRule"/>
</dbReference>
<keyword evidence="4" id="KW-1185">Reference proteome</keyword>
<comment type="function">
    <text evidence="1">Metal transporter.</text>
</comment>